<dbReference type="SUPFAM" id="SSF52172">
    <property type="entry name" value="CheY-like"/>
    <property type="match status" value="1"/>
</dbReference>
<dbReference type="InterPro" id="IPR001789">
    <property type="entry name" value="Sig_transdc_resp-reg_receiver"/>
</dbReference>
<reference evidence="4" key="1">
    <citation type="submission" date="2020-08" db="EMBL/GenBank/DDBJ databases">
        <title>Whole genome shotgun sequence of Actinocatenispora sera NBRC 101916.</title>
        <authorList>
            <person name="Komaki H."/>
            <person name="Tamura T."/>
        </authorList>
    </citation>
    <scope>NUCLEOTIDE SEQUENCE</scope>
    <source>
        <strain evidence="4">NBRC 101916</strain>
    </source>
</reference>
<dbReference type="KEGG" id="aser:Asera_42520"/>
<dbReference type="PROSITE" id="PS50110">
    <property type="entry name" value="RESPONSE_REGULATORY"/>
    <property type="match status" value="1"/>
</dbReference>
<sequence length="115" mass="11892">MRCVLVDDNVPFLRSAAGLLNRQGIDVVAVAADGAAALAVVTRVRPDVVLVDVDLGTESGFAVARQLDRAAPRPAVIMMSNHAAADFAELVEAGPGLGFVEKPELSGDAIRALLS</sequence>
<protein>
    <submittedName>
        <fullName evidence="4">Response regulator</fullName>
    </submittedName>
</protein>
<gene>
    <name evidence="4" type="ORF">Asera_42520</name>
</gene>
<dbReference type="AlphaFoldDB" id="A0A810L3U9"/>
<feature type="modified residue" description="4-aspartylphosphate" evidence="2">
    <location>
        <position position="52"/>
    </location>
</feature>
<dbReference type="Proteomes" id="UP000680750">
    <property type="component" value="Chromosome"/>
</dbReference>
<evidence type="ECO:0000256" key="1">
    <source>
        <dbReference type="ARBA" id="ARBA00022553"/>
    </source>
</evidence>
<organism evidence="4 5">
    <name type="scientific">Actinocatenispora sera</name>
    <dbReference type="NCBI Taxonomy" id="390989"/>
    <lineage>
        <taxon>Bacteria</taxon>
        <taxon>Bacillati</taxon>
        <taxon>Actinomycetota</taxon>
        <taxon>Actinomycetes</taxon>
        <taxon>Micromonosporales</taxon>
        <taxon>Micromonosporaceae</taxon>
        <taxon>Actinocatenispora</taxon>
    </lineage>
</organism>
<dbReference type="InterPro" id="IPR011006">
    <property type="entry name" value="CheY-like_superfamily"/>
</dbReference>
<evidence type="ECO:0000313" key="5">
    <source>
        <dbReference type="Proteomes" id="UP000680750"/>
    </source>
</evidence>
<dbReference type="SMART" id="SM00448">
    <property type="entry name" value="REC"/>
    <property type="match status" value="1"/>
</dbReference>
<dbReference type="PANTHER" id="PTHR44591">
    <property type="entry name" value="STRESS RESPONSE REGULATOR PROTEIN 1"/>
    <property type="match status" value="1"/>
</dbReference>
<dbReference type="GO" id="GO:0000160">
    <property type="term" value="P:phosphorelay signal transduction system"/>
    <property type="evidence" value="ECO:0007669"/>
    <property type="project" value="InterPro"/>
</dbReference>
<evidence type="ECO:0000256" key="2">
    <source>
        <dbReference type="PROSITE-ProRule" id="PRU00169"/>
    </source>
</evidence>
<name>A0A810L3U9_9ACTN</name>
<evidence type="ECO:0000313" key="4">
    <source>
        <dbReference type="EMBL" id="BCJ30144.1"/>
    </source>
</evidence>
<feature type="domain" description="Response regulatory" evidence="3">
    <location>
        <begin position="2"/>
        <end position="115"/>
    </location>
</feature>
<dbReference type="InterPro" id="IPR050595">
    <property type="entry name" value="Bact_response_regulator"/>
</dbReference>
<keyword evidence="5" id="KW-1185">Reference proteome</keyword>
<dbReference type="Pfam" id="PF00072">
    <property type="entry name" value="Response_reg"/>
    <property type="match status" value="1"/>
</dbReference>
<keyword evidence="1 2" id="KW-0597">Phosphoprotein</keyword>
<dbReference type="Gene3D" id="3.40.50.2300">
    <property type="match status" value="1"/>
</dbReference>
<evidence type="ECO:0000259" key="3">
    <source>
        <dbReference type="PROSITE" id="PS50110"/>
    </source>
</evidence>
<proteinExistence type="predicted"/>
<accession>A0A810L3U9</accession>
<dbReference type="PANTHER" id="PTHR44591:SF24">
    <property type="entry name" value="PROTEIN-GLUTAMATE METHYLESTERASE_PROTEIN-GLUTAMINE GLUTAMINASE 1"/>
    <property type="match status" value="1"/>
</dbReference>
<dbReference type="EMBL" id="AP023354">
    <property type="protein sequence ID" value="BCJ30144.1"/>
    <property type="molecule type" value="Genomic_DNA"/>
</dbReference>